<feature type="compositionally biased region" description="Low complexity" evidence="1">
    <location>
        <begin position="428"/>
        <end position="442"/>
    </location>
</feature>
<proteinExistence type="predicted"/>
<feature type="region of interest" description="Disordered" evidence="1">
    <location>
        <begin position="1"/>
        <end position="25"/>
    </location>
</feature>
<dbReference type="EMBL" id="CAJNOK010006029">
    <property type="protein sequence ID" value="CAF0991438.1"/>
    <property type="molecule type" value="Genomic_DNA"/>
</dbReference>
<evidence type="ECO:0000313" key="2">
    <source>
        <dbReference type="EMBL" id="CAF0988629.1"/>
    </source>
</evidence>
<accession>A0A814FRU7</accession>
<dbReference type="Proteomes" id="UP000663829">
    <property type="component" value="Unassembled WGS sequence"/>
</dbReference>
<feature type="compositionally biased region" description="Polar residues" evidence="1">
    <location>
        <begin position="38"/>
        <end position="54"/>
    </location>
</feature>
<evidence type="ECO:0000313" key="6">
    <source>
        <dbReference type="Proteomes" id="UP000663829"/>
    </source>
</evidence>
<dbReference type="EMBL" id="CAJOBC010002974">
    <property type="protein sequence ID" value="CAF3760780.1"/>
    <property type="molecule type" value="Genomic_DNA"/>
</dbReference>
<comment type="caution">
    <text evidence="2">The sequence shown here is derived from an EMBL/GenBank/DDBJ whole genome shotgun (WGS) entry which is preliminary data.</text>
</comment>
<dbReference type="Proteomes" id="UP000677228">
    <property type="component" value="Unassembled WGS sequence"/>
</dbReference>
<dbReference type="AlphaFoldDB" id="A0A814FRU7"/>
<feature type="compositionally biased region" description="Low complexity" evidence="1">
    <location>
        <begin position="97"/>
        <end position="114"/>
    </location>
</feature>
<organism evidence="2 6">
    <name type="scientific">Didymodactylos carnosus</name>
    <dbReference type="NCBI Taxonomy" id="1234261"/>
    <lineage>
        <taxon>Eukaryota</taxon>
        <taxon>Metazoa</taxon>
        <taxon>Spiralia</taxon>
        <taxon>Gnathifera</taxon>
        <taxon>Rotifera</taxon>
        <taxon>Eurotatoria</taxon>
        <taxon>Bdelloidea</taxon>
        <taxon>Philodinida</taxon>
        <taxon>Philodinidae</taxon>
        <taxon>Didymodactylos</taxon>
    </lineage>
</organism>
<feature type="compositionally biased region" description="Polar residues" evidence="1">
    <location>
        <begin position="80"/>
        <end position="96"/>
    </location>
</feature>
<protein>
    <submittedName>
        <fullName evidence="2">Uncharacterized protein</fullName>
    </submittedName>
</protein>
<dbReference type="EMBL" id="CAJOBA010006035">
    <property type="protein sequence ID" value="CAF3761491.1"/>
    <property type="molecule type" value="Genomic_DNA"/>
</dbReference>
<feature type="region of interest" description="Disordered" evidence="1">
    <location>
        <begin position="38"/>
        <end position="224"/>
    </location>
</feature>
<feature type="compositionally biased region" description="Low complexity" evidence="1">
    <location>
        <begin position="69"/>
        <end position="79"/>
    </location>
</feature>
<dbReference type="Proteomes" id="UP000682733">
    <property type="component" value="Unassembled WGS sequence"/>
</dbReference>
<feature type="compositionally biased region" description="Polar residues" evidence="1">
    <location>
        <begin position="120"/>
        <end position="155"/>
    </location>
</feature>
<evidence type="ECO:0000313" key="3">
    <source>
        <dbReference type="EMBL" id="CAF0991438.1"/>
    </source>
</evidence>
<reference evidence="2" key="1">
    <citation type="submission" date="2021-02" db="EMBL/GenBank/DDBJ databases">
        <authorList>
            <person name="Nowell W R."/>
        </authorList>
    </citation>
    <scope>NUCLEOTIDE SEQUENCE</scope>
</reference>
<keyword evidence="6" id="KW-1185">Reference proteome</keyword>
<evidence type="ECO:0000256" key="1">
    <source>
        <dbReference type="SAM" id="MobiDB-lite"/>
    </source>
</evidence>
<sequence length="537" mass="58526">MAGSPYLRNSSSTHTTTHDCVDSNGSSTSGYFNGFRSSCGSSNQRRLHSASSHNNNDEQRSYQKYNGSTATATTRTPTTSVQANRNSTRGSYYHNQYHNNSPSSAHSSHYNYHYGGAQHNGYTTTSAEKGENSANDSGSNNTNTDISNEITNGNQLNGGGFDSLEQDFPSLSGKETSGLKSRLSAGSTNANGNLFNGTDQYSPKSTCPTNDIDGNSIGSTSLSPSSSIWANAAEKLRSCHLDQNIMISPVHPVKILERSTSSSSTTNTLTRASNLFTPSRILTRKDRLLSVPTNSSSASTTLSNSNGNSTLNNSLNSKPIVLELPTNCITQTKNLDKRSEFFNSLKNSPVTLTDIQQQSASTVNGSGSDLKMNDRLSSNRCSLAANSNSTTNNSQQQQVYENLLNVSVNGTVISSHEDECDINDPNMTSSSSTDLTQMSSISMPEPQEEKELLTRMGWKENDDQTYTITEADKEEFENKKRKLLMKGQEKKYSSKCSAALMKQLRERGLPSLKRTDIIYLEMASEESDDDIYCDNNP</sequence>
<name>A0A814FRU7_9BILA</name>
<feature type="region of interest" description="Disordered" evidence="1">
    <location>
        <begin position="417"/>
        <end position="445"/>
    </location>
</feature>
<evidence type="ECO:0000313" key="4">
    <source>
        <dbReference type="EMBL" id="CAF3760780.1"/>
    </source>
</evidence>
<feature type="region of interest" description="Disordered" evidence="1">
    <location>
        <begin position="290"/>
        <end position="311"/>
    </location>
</feature>
<gene>
    <name evidence="2" type="ORF">GPM918_LOCUS13134</name>
    <name evidence="3" type="ORF">OVA965_LOCUS14094</name>
    <name evidence="4" type="ORF">SRO942_LOCUS13134</name>
    <name evidence="5" type="ORF">TMI583_LOCUS14097</name>
</gene>
<evidence type="ECO:0000313" key="5">
    <source>
        <dbReference type="EMBL" id="CAF3761491.1"/>
    </source>
</evidence>
<feature type="compositionally biased region" description="Low complexity" evidence="1">
    <location>
        <begin position="293"/>
        <end position="311"/>
    </location>
</feature>
<dbReference type="Proteomes" id="UP000681722">
    <property type="component" value="Unassembled WGS sequence"/>
</dbReference>
<feature type="compositionally biased region" description="Polar residues" evidence="1">
    <location>
        <begin position="173"/>
        <end position="213"/>
    </location>
</feature>
<dbReference type="EMBL" id="CAJNOQ010002974">
    <property type="protein sequence ID" value="CAF0988629.1"/>
    <property type="molecule type" value="Genomic_DNA"/>
</dbReference>
<dbReference type="OrthoDB" id="10040915at2759"/>